<evidence type="ECO:0000256" key="3">
    <source>
        <dbReference type="SAM" id="MobiDB-lite"/>
    </source>
</evidence>
<dbReference type="CDD" id="cd00067">
    <property type="entry name" value="GAL4"/>
    <property type="match status" value="1"/>
</dbReference>
<feature type="domain" description="Zn(2)-C6 fungal-type" evidence="4">
    <location>
        <begin position="511"/>
        <end position="541"/>
    </location>
</feature>
<dbReference type="AlphaFoldDB" id="A0A8H7EG78"/>
<dbReference type="PANTHER" id="PTHR37012:SF7">
    <property type="entry name" value="B-ZIP TRANSCRIPTION FACTOR (EUROFUNG)-RELATED"/>
    <property type="match status" value="1"/>
</dbReference>
<dbReference type="GeneID" id="62202402"/>
<dbReference type="CDD" id="cd14688">
    <property type="entry name" value="bZIP_YAP"/>
    <property type="match status" value="1"/>
</dbReference>
<evidence type="ECO:0000256" key="2">
    <source>
        <dbReference type="SAM" id="Coils"/>
    </source>
</evidence>
<dbReference type="GO" id="GO:0008270">
    <property type="term" value="F:zinc ion binding"/>
    <property type="evidence" value="ECO:0007669"/>
    <property type="project" value="InterPro"/>
</dbReference>
<protein>
    <recommendedName>
        <fullName evidence="4">Zn(2)-C6 fungal-type domain-containing protein</fullName>
    </recommendedName>
</protein>
<dbReference type="RefSeq" id="XP_038787496.1">
    <property type="nucleotide sequence ID" value="XM_038929224.1"/>
</dbReference>
<dbReference type="SUPFAM" id="SSF57959">
    <property type="entry name" value="Leucine zipper domain"/>
    <property type="match status" value="1"/>
</dbReference>
<dbReference type="InterPro" id="IPR001138">
    <property type="entry name" value="Zn2Cys6_DnaBD"/>
</dbReference>
<sequence length="902" mass="101139">MVDRRASDAAPPLQTPIAPVAKRKRRASCLGEQERRERKRAIDREAQRSLREKTKTHIAELERTIQILRDQDRNGATASLLSEIDSLRVENERLKDVIDSVKSVVGLDFGVSGKTTATVVSRPRADDGGDEATSPAATSAGHQSPKPCAISSSSATKPCPSTPIDQVTTFVPSAVKRPLDLDGMTVMADLHPPAMLANQRQQVEMELDLQPVRESSEEGEVEDLPWGNAPATATWAPMMEEIFGPNWRCPSPTILHIGNPDNPISNSSSICPVWKKSNELFGKVFTYHHRSPGATSSSSSSNNSLVRSDTAEAGLLYLGIKQGWDNLPSLEWMKSPALTILKQVDELLFKHLPNVERLAVAYKSFKLLKYYLNATKEELDKVPHWLRPSFSQSSTSHPIALDFFAWPTIRSRLLNHHTTIFQTSAGADLSSCYSRFLRFDWPFAFEDAFFLDEDTGMHYPSPLFERYHGDLKYWSVDEQFFDTFPEMRGDIEGDQRNASAGKINMSLRRKSCNACFKSRRKCNRDYPTCASCRRTKKDCHYAYAIVSQPGLPDDLISTESENTDGDGRVDTLVTAEIGDFTATDMRQPDNAITSSQFSFASQQCSPAMFPTRIPSTSPTSSIPSFLGGLGELQRVEGSTESWQWVINELKRCPRDLAMRGETLFLHKKLYRSMMPAAIRTALGLSATYCLLNESNRHVMFQAIDAEVFDLLQTPSLSEVEIARAKNSGVHDGMTLIEELARLQALMVYQMIRMYDGGLEQRALVDLQRGIMTTRALQLLRRLRAERDNDYGWHAWIIAESIRRTVLTVYMFYAVYSIAIHGFCIDFPTIAKLPVSTSPELWHSGDVHPPQCWSNEMEQTLSYENYTEAWIVSPHVTLLPFEKFLVVPCKGLEGVAAYSDAAL</sequence>
<dbReference type="SUPFAM" id="SSF57701">
    <property type="entry name" value="Zn2/Cys6 DNA-binding domain"/>
    <property type="match status" value="1"/>
</dbReference>
<feature type="region of interest" description="Disordered" evidence="3">
    <location>
        <begin position="1"/>
        <end position="51"/>
    </location>
</feature>
<dbReference type="Gene3D" id="4.10.240.10">
    <property type="entry name" value="Zn(2)-C6 fungal-type DNA-binding domain"/>
    <property type="match status" value="1"/>
</dbReference>
<evidence type="ECO:0000259" key="4">
    <source>
        <dbReference type="PROSITE" id="PS50048"/>
    </source>
</evidence>
<dbReference type="PROSITE" id="PS50048">
    <property type="entry name" value="ZN2_CY6_FUNGAL_2"/>
    <property type="match status" value="1"/>
</dbReference>
<keyword evidence="1" id="KW-0539">Nucleus</keyword>
<organism evidence="5 6">
    <name type="scientific">Alternaria burnsii</name>
    <dbReference type="NCBI Taxonomy" id="1187904"/>
    <lineage>
        <taxon>Eukaryota</taxon>
        <taxon>Fungi</taxon>
        <taxon>Dikarya</taxon>
        <taxon>Ascomycota</taxon>
        <taxon>Pezizomycotina</taxon>
        <taxon>Dothideomycetes</taxon>
        <taxon>Pleosporomycetidae</taxon>
        <taxon>Pleosporales</taxon>
        <taxon>Pleosporineae</taxon>
        <taxon>Pleosporaceae</taxon>
        <taxon>Alternaria</taxon>
        <taxon>Alternaria sect. Alternaria</taxon>
    </lineage>
</organism>
<dbReference type="Gene3D" id="1.20.5.170">
    <property type="match status" value="1"/>
</dbReference>
<dbReference type="PANTHER" id="PTHR37012">
    <property type="entry name" value="B-ZIP TRANSCRIPTION FACTOR (EUROFUNG)-RELATED"/>
    <property type="match status" value="1"/>
</dbReference>
<evidence type="ECO:0000313" key="5">
    <source>
        <dbReference type="EMBL" id="KAF7677318.1"/>
    </source>
</evidence>
<dbReference type="InterPro" id="IPR046347">
    <property type="entry name" value="bZIP_sf"/>
</dbReference>
<dbReference type="InterPro" id="IPR021833">
    <property type="entry name" value="DUF3425"/>
</dbReference>
<evidence type="ECO:0000256" key="1">
    <source>
        <dbReference type="ARBA" id="ARBA00023242"/>
    </source>
</evidence>
<dbReference type="Proteomes" id="UP000596902">
    <property type="component" value="Unassembled WGS sequence"/>
</dbReference>
<gene>
    <name evidence="5" type="ORF">GT037_004177</name>
</gene>
<name>A0A8H7EG78_9PLEO</name>
<comment type="caution">
    <text evidence="5">The sequence shown here is derived from an EMBL/GenBank/DDBJ whole genome shotgun (WGS) entry which is preliminary data.</text>
</comment>
<keyword evidence="6" id="KW-1185">Reference proteome</keyword>
<dbReference type="Pfam" id="PF11905">
    <property type="entry name" value="DUF3425"/>
    <property type="match status" value="1"/>
</dbReference>
<keyword evidence="2" id="KW-0175">Coiled coil</keyword>
<dbReference type="InterPro" id="IPR036864">
    <property type="entry name" value="Zn2-C6_fun-type_DNA-bd_sf"/>
</dbReference>
<reference evidence="5" key="2">
    <citation type="submission" date="2020-08" db="EMBL/GenBank/DDBJ databases">
        <title>Draft Genome Sequence of Cumin Blight Pathogen Alternaria burnsii.</title>
        <authorList>
            <person name="Feng Z."/>
        </authorList>
    </citation>
    <scope>NUCLEOTIDE SEQUENCE</scope>
    <source>
        <strain evidence="5">CBS107.38</strain>
    </source>
</reference>
<evidence type="ECO:0000313" key="6">
    <source>
        <dbReference type="Proteomes" id="UP000596902"/>
    </source>
</evidence>
<feature type="compositionally biased region" description="Basic and acidic residues" evidence="3">
    <location>
        <begin position="32"/>
        <end position="51"/>
    </location>
</feature>
<proteinExistence type="predicted"/>
<feature type="coiled-coil region" evidence="2">
    <location>
        <begin position="51"/>
        <end position="104"/>
    </location>
</feature>
<accession>A0A8H7EG78</accession>
<dbReference type="EMBL" id="JAAABM010000005">
    <property type="protein sequence ID" value="KAF7677318.1"/>
    <property type="molecule type" value="Genomic_DNA"/>
</dbReference>
<dbReference type="GO" id="GO:0000981">
    <property type="term" value="F:DNA-binding transcription factor activity, RNA polymerase II-specific"/>
    <property type="evidence" value="ECO:0007669"/>
    <property type="project" value="InterPro"/>
</dbReference>
<reference evidence="5" key="1">
    <citation type="submission" date="2020-01" db="EMBL/GenBank/DDBJ databases">
        <authorList>
            <person name="Feng Z.H.Z."/>
        </authorList>
    </citation>
    <scope>NUCLEOTIDE SEQUENCE</scope>
    <source>
        <strain evidence="5">CBS107.38</strain>
    </source>
</reference>
<feature type="region of interest" description="Disordered" evidence="3">
    <location>
        <begin position="120"/>
        <end position="166"/>
    </location>
</feature>